<evidence type="ECO:0000256" key="2">
    <source>
        <dbReference type="ARBA" id="ARBA00023125"/>
    </source>
</evidence>
<dbReference type="FunFam" id="1.10.10.10:FF:000079">
    <property type="entry name" value="GntR family transcriptional regulator"/>
    <property type="match status" value="1"/>
</dbReference>
<name>A0A0R2LSX7_9LACO</name>
<dbReference type="RefSeq" id="WP_057877727.1">
    <property type="nucleotide sequence ID" value="NZ_JQCA01000025.1"/>
</dbReference>
<dbReference type="Pfam" id="PF00392">
    <property type="entry name" value="GntR"/>
    <property type="match status" value="1"/>
</dbReference>
<dbReference type="AlphaFoldDB" id="A0A0R2LSX7"/>
<dbReference type="SUPFAM" id="SSF46785">
    <property type="entry name" value="Winged helix' DNA-binding domain"/>
    <property type="match status" value="1"/>
</dbReference>
<dbReference type="OrthoDB" id="9815017at2"/>
<dbReference type="PANTHER" id="PTHR44846:SF1">
    <property type="entry name" value="MANNOSYL-D-GLYCERATE TRANSPORT_METABOLISM SYSTEM REPRESSOR MNGR-RELATED"/>
    <property type="match status" value="1"/>
</dbReference>
<keyword evidence="1" id="KW-0805">Transcription regulation</keyword>
<evidence type="ECO:0000313" key="6">
    <source>
        <dbReference type="Proteomes" id="UP000051906"/>
    </source>
</evidence>
<dbReference type="Proteomes" id="UP000051906">
    <property type="component" value="Unassembled WGS sequence"/>
</dbReference>
<reference evidence="5 6" key="1">
    <citation type="journal article" date="2015" name="Genome Announc.">
        <title>Expanding the biotechnology potential of lactobacilli through comparative genomics of 213 strains and associated genera.</title>
        <authorList>
            <person name="Sun Z."/>
            <person name="Harris H.M."/>
            <person name="McCann A."/>
            <person name="Guo C."/>
            <person name="Argimon S."/>
            <person name="Zhang W."/>
            <person name="Yang X."/>
            <person name="Jeffery I.B."/>
            <person name="Cooney J.C."/>
            <person name="Kagawa T.F."/>
            <person name="Liu W."/>
            <person name="Song Y."/>
            <person name="Salvetti E."/>
            <person name="Wrobel A."/>
            <person name="Rasinkangas P."/>
            <person name="Parkhill J."/>
            <person name="Rea M.C."/>
            <person name="O'Sullivan O."/>
            <person name="Ritari J."/>
            <person name="Douillard F.P."/>
            <person name="Paul Ross R."/>
            <person name="Yang R."/>
            <person name="Briner A.E."/>
            <person name="Felis G.E."/>
            <person name="de Vos W.M."/>
            <person name="Barrangou R."/>
            <person name="Klaenhammer T.R."/>
            <person name="Caufield P.W."/>
            <person name="Cui Y."/>
            <person name="Zhang H."/>
            <person name="O'Toole P.W."/>
        </authorList>
    </citation>
    <scope>NUCLEOTIDE SEQUENCE [LARGE SCALE GENOMIC DNA]</scope>
    <source>
        <strain evidence="5 6">DSM 22467</strain>
    </source>
</reference>
<organism evidence="5 6">
    <name type="scientific">Levilactobacillus paucivorans</name>
    <dbReference type="NCBI Taxonomy" id="616990"/>
    <lineage>
        <taxon>Bacteria</taxon>
        <taxon>Bacillati</taxon>
        <taxon>Bacillota</taxon>
        <taxon>Bacilli</taxon>
        <taxon>Lactobacillales</taxon>
        <taxon>Lactobacillaceae</taxon>
        <taxon>Levilactobacillus</taxon>
    </lineage>
</organism>
<dbReference type="EMBL" id="JQCA01000025">
    <property type="protein sequence ID" value="KRO04712.1"/>
    <property type="molecule type" value="Genomic_DNA"/>
</dbReference>
<dbReference type="GO" id="GO:0045892">
    <property type="term" value="P:negative regulation of DNA-templated transcription"/>
    <property type="evidence" value="ECO:0007669"/>
    <property type="project" value="TreeGrafter"/>
</dbReference>
<evidence type="ECO:0000256" key="1">
    <source>
        <dbReference type="ARBA" id="ARBA00023015"/>
    </source>
</evidence>
<dbReference type="InterPro" id="IPR000524">
    <property type="entry name" value="Tscrpt_reg_HTH_GntR"/>
</dbReference>
<dbReference type="PRINTS" id="PR00035">
    <property type="entry name" value="HTHGNTR"/>
</dbReference>
<evidence type="ECO:0000313" key="5">
    <source>
        <dbReference type="EMBL" id="KRO04712.1"/>
    </source>
</evidence>
<dbReference type="GO" id="GO:0003677">
    <property type="term" value="F:DNA binding"/>
    <property type="evidence" value="ECO:0007669"/>
    <property type="project" value="UniProtKB-KW"/>
</dbReference>
<evidence type="ECO:0000259" key="4">
    <source>
        <dbReference type="PROSITE" id="PS50949"/>
    </source>
</evidence>
<evidence type="ECO:0000256" key="3">
    <source>
        <dbReference type="ARBA" id="ARBA00023163"/>
    </source>
</evidence>
<keyword evidence="2" id="KW-0238">DNA-binding</keyword>
<keyword evidence="6" id="KW-1185">Reference proteome</keyword>
<comment type="caution">
    <text evidence="5">The sequence shown here is derived from an EMBL/GenBank/DDBJ whole genome shotgun (WGS) entry which is preliminary data.</text>
</comment>
<sequence>MTSKQEQLPKYVLIYNQLLAAIDNGEFKPGIKLPPEETLAKQFNVSRMTLRQALSLLREDGKVVSRKGSGTMVSDATRLPTLGIERPGNPIQAICQETITTEEFAMGLSYSNPYTRELFARDSPAGVHFDRVYLTGKDRVAYSYALMLIDSAERFKLDLENQQQMQNFISHDIYQLVQRRQLTFKIGAGTESVQQQKLSSLSNQYLIVFESLFDQQDQLLVFTKHYIPVERVNMTLNLPLN</sequence>
<dbReference type="InterPro" id="IPR050679">
    <property type="entry name" value="Bact_HTH_transcr_reg"/>
</dbReference>
<protein>
    <recommendedName>
        <fullName evidence="4">HTH gntR-type domain-containing protein</fullName>
    </recommendedName>
</protein>
<dbReference type="InterPro" id="IPR036390">
    <property type="entry name" value="WH_DNA-bd_sf"/>
</dbReference>
<dbReference type="GO" id="GO:0003700">
    <property type="term" value="F:DNA-binding transcription factor activity"/>
    <property type="evidence" value="ECO:0007669"/>
    <property type="project" value="InterPro"/>
</dbReference>
<dbReference type="PROSITE" id="PS50949">
    <property type="entry name" value="HTH_GNTR"/>
    <property type="match status" value="1"/>
</dbReference>
<dbReference type="SMART" id="SM00345">
    <property type="entry name" value="HTH_GNTR"/>
    <property type="match status" value="1"/>
</dbReference>
<dbReference type="PANTHER" id="PTHR44846">
    <property type="entry name" value="MANNOSYL-D-GLYCERATE TRANSPORT/METABOLISM SYSTEM REPRESSOR MNGR-RELATED"/>
    <property type="match status" value="1"/>
</dbReference>
<dbReference type="PATRIC" id="fig|616990.3.peg.962"/>
<proteinExistence type="predicted"/>
<feature type="domain" description="HTH gntR-type" evidence="4">
    <location>
        <begin position="8"/>
        <end position="76"/>
    </location>
</feature>
<dbReference type="STRING" id="616990.IV54_GL000887"/>
<dbReference type="CDD" id="cd07377">
    <property type="entry name" value="WHTH_GntR"/>
    <property type="match status" value="1"/>
</dbReference>
<gene>
    <name evidence="5" type="ORF">IV54_GL000887</name>
</gene>
<accession>A0A0R2LSX7</accession>
<keyword evidence="3" id="KW-0804">Transcription</keyword>
<dbReference type="InterPro" id="IPR036388">
    <property type="entry name" value="WH-like_DNA-bd_sf"/>
</dbReference>
<dbReference type="Gene3D" id="1.10.10.10">
    <property type="entry name" value="Winged helix-like DNA-binding domain superfamily/Winged helix DNA-binding domain"/>
    <property type="match status" value="1"/>
</dbReference>